<dbReference type="PANTHER" id="PTHR34408:SF1">
    <property type="entry name" value="GLYCOSYL HYDROLASE FAMILY 19 DOMAIN-CONTAINING PROTEIN HI_1415"/>
    <property type="match status" value="1"/>
</dbReference>
<dbReference type="Gene3D" id="2.70.70.10">
    <property type="entry name" value="Glucose Permease (Domain IIA)"/>
    <property type="match status" value="1"/>
</dbReference>
<feature type="domain" description="SH3b" evidence="2">
    <location>
        <begin position="301"/>
        <end position="365"/>
    </location>
</feature>
<reference evidence="3 4" key="1">
    <citation type="submission" date="2017-11" db="EMBL/GenBank/DDBJ databases">
        <title>Genomic Encyclopedia of Archaeal and Bacterial Type Strains, Phase II (KMG-II): From Individual Species to Whole Genera.</title>
        <authorList>
            <person name="Goeker M."/>
        </authorList>
    </citation>
    <scope>NUCLEOTIDE SEQUENCE [LARGE SCALE GENOMIC DNA]</scope>
    <source>
        <strain evidence="3 4">DSM 22413</strain>
    </source>
</reference>
<dbReference type="AlphaFoldDB" id="A0A2M8WRX6"/>
<name>A0A2M8WRX6_9MICO</name>
<evidence type="ECO:0000259" key="2">
    <source>
        <dbReference type="PROSITE" id="PS51781"/>
    </source>
</evidence>
<dbReference type="InterPro" id="IPR016047">
    <property type="entry name" value="M23ase_b-sheet_dom"/>
</dbReference>
<proteinExistence type="predicted"/>
<accession>A0A2M8WRX6</accession>
<feature type="signal peptide" evidence="1">
    <location>
        <begin position="1"/>
        <end position="32"/>
    </location>
</feature>
<keyword evidence="4" id="KW-1185">Reference proteome</keyword>
<evidence type="ECO:0000313" key="3">
    <source>
        <dbReference type="EMBL" id="PJI93687.1"/>
    </source>
</evidence>
<dbReference type="InterPro" id="IPR052354">
    <property type="entry name" value="Cell_Wall_Dynamics_Protein"/>
</dbReference>
<dbReference type="SMART" id="SM00287">
    <property type="entry name" value="SH3b"/>
    <property type="match status" value="3"/>
</dbReference>
<keyword evidence="1" id="KW-0732">Signal</keyword>
<dbReference type="CDD" id="cd12797">
    <property type="entry name" value="M23_peptidase"/>
    <property type="match status" value="1"/>
</dbReference>
<sequence length="434" mass="45194">MRRGRRESVRGGLLGGLAVSALVASGTLPAAAQDAPVTPPADERAPAVVADEPAASVRAATAAASVAVPVETKKVVAPLASGAYRLSSYYGPRCIPVTGASAWHLGQDLAAADGTPIRSVTDGVVRAAGAVSGFGQWVVVDSVVDGRRVSFVYGHMWNGTKYVKAGQRVTAGQHIADVGANGFATGPHLHLEVWVYGYGGTHVDPLVWLRNRSVSLSAGATAHLARIVPTGCTYRATTRVNLRTWTSTASRVIRVVPTNGTLRSQPGAKSGRWVHVTYGSTTGWVYDSYVSPSAVKVSTPATIRYVAVASLVLRASASTSSTALTSLSRGTAVTYVGSVSSSGWVKVTTEGRTGYVAASYLATTREKALYRVQYVDVSALNLRATPSTSAEVVVRLVEGTAVQPLGLVSANGWRKVSVSGHTGYVAAKYLRSTP</sequence>
<protein>
    <submittedName>
        <fullName evidence="3">SH3 domain-containing protein</fullName>
    </submittedName>
</protein>
<dbReference type="Pfam" id="PF01551">
    <property type="entry name" value="Peptidase_M23"/>
    <property type="match status" value="1"/>
</dbReference>
<evidence type="ECO:0000313" key="4">
    <source>
        <dbReference type="Proteomes" id="UP000231586"/>
    </source>
</evidence>
<dbReference type="EMBL" id="PGTZ01000007">
    <property type="protein sequence ID" value="PJI93687.1"/>
    <property type="molecule type" value="Genomic_DNA"/>
</dbReference>
<gene>
    <name evidence="3" type="ORF">CLV34_1161</name>
</gene>
<dbReference type="InterPro" id="IPR003646">
    <property type="entry name" value="SH3-like_bac-type"/>
</dbReference>
<dbReference type="Pfam" id="PF08239">
    <property type="entry name" value="SH3_3"/>
    <property type="match status" value="2"/>
</dbReference>
<dbReference type="Proteomes" id="UP000231586">
    <property type="component" value="Unassembled WGS sequence"/>
</dbReference>
<dbReference type="PROSITE" id="PS51781">
    <property type="entry name" value="SH3B"/>
    <property type="match status" value="2"/>
</dbReference>
<dbReference type="SUPFAM" id="SSF51261">
    <property type="entry name" value="Duplicated hybrid motif"/>
    <property type="match status" value="1"/>
</dbReference>
<evidence type="ECO:0000256" key="1">
    <source>
        <dbReference type="SAM" id="SignalP"/>
    </source>
</evidence>
<comment type="caution">
    <text evidence="3">The sequence shown here is derived from an EMBL/GenBank/DDBJ whole genome shotgun (WGS) entry which is preliminary data.</text>
</comment>
<dbReference type="InterPro" id="IPR011055">
    <property type="entry name" value="Dup_hybrid_motif"/>
</dbReference>
<feature type="chain" id="PRO_5014630989" evidence="1">
    <location>
        <begin position="33"/>
        <end position="434"/>
    </location>
</feature>
<dbReference type="Gene3D" id="2.30.30.40">
    <property type="entry name" value="SH3 Domains"/>
    <property type="match status" value="3"/>
</dbReference>
<feature type="domain" description="SH3b" evidence="2">
    <location>
        <begin position="370"/>
        <end position="434"/>
    </location>
</feature>
<organism evidence="3 4">
    <name type="scientific">Luteimicrobium subarcticum</name>
    <dbReference type="NCBI Taxonomy" id="620910"/>
    <lineage>
        <taxon>Bacteria</taxon>
        <taxon>Bacillati</taxon>
        <taxon>Actinomycetota</taxon>
        <taxon>Actinomycetes</taxon>
        <taxon>Micrococcales</taxon>
        <taxon>Luteimicrobium</taxon>
    </lineage>
</organism>
<dbReference type="PANTHER" id="PTHR34408">
    <property type="entry name" value="FAMILY PROTEIN, PUTATIVE-RELATED"/>
    <property type="match status" value="1"/>
</dbReference>